<feature type="transmembrane region" description="Helical" evidence="1">
    <location>
        <begin position="225"/>
        <end position="245"/>
    </location>
</feature>
<dbReference type="Pfam" id="PF00892">
    <property type="entry name" value="EamA"/>
    <property type="match status" value="1"/>
</dbReference>
<evidence type="ECO:0000313" key="3">
    <source>
        <dbReference type="EMBL" id="CAE7412501.1"/>
    </source>
</evidence>
<keyword evidence="4" id="KW-1185">Reference proteome</keyword>
<dbReference type="OrthoDB" id="447049at2759"/>
<proteinExistence type="predicted"/>
<keyword evidence="1" id="KW-0472">Membrane</keyword>
<evidence type="ECO:0000259" key="2">
    <source>
        <dbReference type="Pfam" id="PF00892"/>
    </source>
</evidence>
<dbReference type="PANTHER" id="PTHR22911">
    <property type="entry name" value="ACYL-MALONYL CONDENSING ENZYME-RELATED"/>
    <property type="match status" value="1"/>
</dbReference>
<keyword evidence="1" id="KW-1133">Transmembrane helix</keyword>
<protein>
    <submittedName>
        <fullName evidence="3">NLRC5 protein</fullName>
    </submittedName>
</protein>
<comment type="caution">
    <text evidence="3">The sequence shown here is derived from an EMBL/GenBank/DDBJ whole genome shotgun (WGS) entry which is preliminary data.</text>
</comment>
<dbReference type="SUPFAM" id="SSF103481">
    <property type="entry name" value="Multidrug resistance efflux transporter EmrE"/>
    <property type="match status" value="2"/>
</dbReference>
<feature type="transmembrane region" description="Helical" evidence="1">
    <location>
        <begin position="102"/>
        <end position="121"/>
    </location>
</feature>
<dbReference type="EMBL" id="CAJNIZ010018580">
    <property type="protein sequence ID" value="CAE7412501.1"/>
    <property type="molecule type" value="Genomic_DNA"/>
</dbReference>
<sequence>MSISAEVQGILAVFACGLFFTLNLMLCKLLQGWDWPYFFLAGLCSLLIVLGLNALMITQQGMAAYDCQRKELKWVFLRGFFGSGNNVLGVCAALSGAPMGSIGALSSVNTVVAALLGRAVLGEPLGKLHVLAVLFSVAGAVLISDPVATVSAGASSGAAAYLGYALALLAGISLGFMFISTRKSASASSMLLTTSAMVQRWVICWILAFVPSVRDGHFQMLADSPALALLIFISLLFVLLVCNLLSSAGSKLCPAAISATVMTATNMSTGYLVDVLLFHKIPNLWTICGALMMLLAVVTVALARLPPRSVQTAQMPADQTTRSTHSRASQQSLVSFIASEFAERQVSTLSGQAIRQRAVPPASVPAAMQLGAVSA</sequence>
<dbReference type="InterPro" id="IPR037185">
    <property type="entry name" value="EmrE-like"/>
</dbReference>
<feature type="transmembrane region" description="Helical" evidence="1">
    <location>
        <begin position="191"/>
        <end position="213"/>
    </location>
</feature>
<feature type="transmembrane region" description="Helical" evidence="1">
    <location>
        <begin position="128"/>
        <end position="152"/>
    </location>
</feature>
<feature type="domain" description="EamA" evidence="2">
    <location>
        <begin position="9"/>
        <end position="144"/>
    </location>
</feature>
<feature type="transmembrane region" description="Helical" evidence="1">
    <location>
        <begin position="284"/>
        <end position="305"/>
    </location>
</feature>
<reference evidence="3" key="1">
    <citation type="submission" date="2021-02" db="EMBL/GenBank/DDBJ databases">
        <authorList>
            <person name="Dougan E. K."/>
            <person name="Rhodes N."/>
            <person name="Thang M."/>
            <person name="Chan C."/>
        </authorList>
    </citation>
    <scope>NUCLEOTIDE SEQUENCE</scope>
</reference>
<feature type="transmembrane region" description="Helical" evidence="1">
    <location>
        <begin position="37"/>
        <end position="55"/>
    </location>
</feature>
<feature type="transmembrane region" description="Helical" evidence="1">
    <location>
        <begin position="158"/>
        <end position="179"/>
    </location>
</feature>
<name>A0A812R0Z6_SYMPI</name>
<dbReference type="Proteomes" id="UP000649617">
    <property type="component" value="Unassembled WGS sequence"/>
</dbReference>
<dbReference type="AlphaFoldDB" id="A0A812R0Z6"/>
<keyword evidence="1" id="KW-0812">Transmembrane</keyword>
<organism evidence="3 4">
    <name type="scientific">Symbiodinium pilosum</name>
    <name type="common">Dinoflagellate</name>
    <dbReference type="NCBI Taxonomy" id="2952"/>
    <lineage>
        <taxon>Eukaryota</taxon>
        <taxon>Sar</taxon>
        <taxon>Alveolata</taxon>
        <taxon>Dinophyceae</taxon>
        <taxon>Suessiales</taxon>
        <taxon>Symbiodiniaceae</taxon>
        <taxon>Symbiodinium</taxon>
    </lineage>
</organism>
<dbReference type="GO" id="GO:0016020">
    <property type="term" value="C:membrane"/>
    <property type="evidence" value="ECO:0007669"/>
    <property type="project" value="InterPro"/>
</dbReference>
<accession>A0A812R0Z6</accession>
<dbReference type="InterPro" id="IPR000620">
    <property type="entry name" value="EamA_dom"/>
</dbReference>
<feature type="transmembrane region" description="Helical" evidence="1">
    <location>
        <begin position="7"/>
        <end position="25"/>
    </location>
</feature>
<evidence type="ECO:0000313" key="4">
    <source>
        <dbReference type="Proteomes" id="UP000649617"/>
    </source>
</evidence>
<gene>
    <name evidence="3" type="primary">NLRC5</name>
    <name evidence="3" type="ORF">SPIL2461_LOCUS10171</name>
</gene>
<evidence type="ECO:0000256" key="1">
    <source>
        <dbReference type="SAM" id="Phobius"/>
    </source>
</evidence>
<feature type="transmembrane region" description="Helical" evidence="1">
    <location>
        <begin position="252"/>
        <end position="272"/>
    </location>
</feature>
<feature type="transmembrane region" description="Helical" evidence="1">
    <location>
        <begin position="75"/>
        <end position="96"/>
    </location>
</feature>